<feature type="region of interest" description="Disordered" evidence="2">
    <location>
        <begin position="595"/>
        <end position="636"/>
    </location>
</feature>
<feature type="compositionally biased region" description="Gly residues" evidence="2">
    <location>
        <begin position="554"/>
        <end position="565"/>
    </location>
</feature>
<reference evidence="3 4" key="1">
    <citation type="journal article" date="2023" name="Commun. Biol.">
        <title>Reorganization of the ancestral sex-determining regions during the evolution of trioecy in Pleodorina starrii.</title>
        <authorList>
            <person name="Takahashi K."/>
            <person name="Suzuki S."/>
            <person name="Kawai-Toyooka H."/>
            <person name="Yamamoto K."/>
            <person name="Hamaji T."/>
            <person name="Ootsuki R."/>
            <person name="Yamaguchi H."/>
            <person name="Kawachi M."/>
            <person name="Higashiyama T."/>
            <person name="Nozaki H."/>
        </authorList>
    </citation>
    <scope>NUCLEOTIDE SEQUENCE [LARGE SCALE GENOMIC DNA]</scope>
    <source>
        <strain evidence="3 4">NIES-4479</strain>
    </source>
</reference>
<feature type="coiled-coil region" evidence="1">
    <location>
        <begin position="185"/>
        <end position="253"/>
    </location>
</feature>
<proteinExistence type="predicted"/>
<keyword evidence="4" id="KW-1185">Reference proteome</keyword>
<accession>A0A9W6EWV2</accession>
<feature type="region of interest" description="Disordered" evidence="2">
    <location>
        <begin position="546"/>
        <end position="567"/>
    </location>
</feature>
<feature type="compositionally biased region" description="Low complexity" evidence="2">
    <location>
        <begin position="363"/>
        <end position="377"/>
    </location>
</feature>
<feature type="region of interest" description="Disordered" evidence="2">
    <location>
        <begin position="287"/>
        <end position="314"/>
    </location>
</feature>
<feature type="region of interest" description="Disordered" evidence="2">
    <location>
        <begin position="421"/>
        <end position="512"/>
    </location>
</feature>
<organism evidence="3 4">
    <name type="scientific">Pleodorina starrii</name>
    <dbReference type="NCBI Taxonomy" id="330485"/>
    <lineage>
        <taxon>Eukaryota</taxon>
        <taxon>Viridiplantae</taxon>
        <taxon>Chlorophyta</taxon>
        <taxon>core chlorophytes</taxon>
        <taxon>Chlorophyceae</taxon>
        <taxon>CS clade</taxon>
        <taxon>Chlamydomonadales</taxon>
        <taxon>Volvocaceae</taxon>
        <taxon>Pleodorina</taxon>
    </lineage>
</organism>
<keyword evidence="1" id="KW-0175">Coiled coil</keyword>
<feature type="region of interest" description="Disordered" evidence="2">
    <location>
        <begin position="1"/>
        <end position="51"/>
    </location>
</feature>
<evidence type="ECO:0000256" key="2">
    <source>
        <dbReference type="SAM" id="MobiDB-lite"/>
    </source>
</evidence>
<feature type="region of interest" description="Disordered" evidence="2">
    <location>
        <begin position="359"/>
        <end position="408"/>
    </location>
</feature>
<name>A0A9W6EWV2_9CHLO</name>
<dbReference type="Proteomes" id="UP001165080">
    <property type="component" value="Unassembled WGS sequence"/>
</dbReference>
<sequence length="649" mass="66760">MAAAQEDAVQPPSGTDGWLSSAPGSRSHHQSQASPARDRRPTNSTYKNGDGTDFPRYFLQLGQELKRSRGYEMIQELQLMVCSKETGIKGNAARARVMVLLREVQGVLIGLENKVDSQTYDLGVFNVERSELRKELRDQKAKEFQPLHAVDFRSTEVKDLPHKLRTLFEDNQILREQVRHLQYSVRSAETRLEASERRTAALETENHQLYMALREAGSSPDIAHDMRRMREVARAAEARAMHLEMQMMSVTEQLEGERRLAAQKARHSAAKHAMLESRLTAALSTSIPAAAPPPSGRPSTVAAGGGGGGRKSSARSCVYDPMGMDDAGSVNGGAVAISLYDGAGGYVAGAGGFVPGGGGGADGRSSAHSRTHTATSAGGAGRSSAGRERSTSPPRSPSGRSISHSPGSVIPTLYPLFNAKHKPPHAYSPDSSPWLSGTAPSPAASGGGAAGAGASSFSGSPPPPPPLPPPPPSLARNLSFTEQHRPVGLGGPMGRPSSGHVHQTAAALAAAEDARSVSSASTSTSSPGELVRALNSSAVVTSRPLLPSVSGASASGGGGGGGRISGAGTAAAAATAGGGGGAGILALRVGGGVGSLRRSTGSDDLPSPRRSIGGREVSGAATPRDGRASYEAEGAGRWMSQEVAAAAAQ</sequence>
<feature type="compositionally biased region" description="Low complexity" evidence="2">
    <location>
        <begin position="435"/>
        <end position="444"/>
    </location>
</feature>
<gene>
    <name evidence="3" type="primary">PLEST000586</name>
    <name evidence="3" type="ORF">PLESTB_000030700</name>
</gene>
<feature type="compositionally biased region" description="Pro residues" evidence="2">
    <location>
        <begin position="460"/>
        <end position="473"/>
    </location>
</feature>
<feature type="compositionally biased region" description="Low complexity" evidence="2">
    <location>
        <begin position="391"/>
        <end position="408"/>
    </location>
</feature>
<evidence type="ECO:0000313" key="4">
    <source>
        <dbReference type="Proteomes" id="UP001165080"/>
    </source>
</evidence>
<dbReference type="AlphaFoldDB" id="A0A9W6EWV2"/>
<evidence type="ECO:0000313" key="3">
    <source>
        <dbReference type="EMBL" id="GLC47834.1"/>
    </source>
</evidence>
<dbReference type="EMBL" id="BRXU01000001">
    <property type="protein sequence ID" value="GLC47834.1"/>
    <property type="molecule type" value="Genomic_DNA"/>
</dbReference>
<dbReference type="OrthoDB" id="546582at2759"/>
<protein>
    <submittedName>
        <fullName evidence="3">Uncharacterized protein</fullName>
    </submittedName>
</protein>
<evidence type="ECO:0000256" key="1">
    <source>
        <dbReference type="SAM" id="Coils"/>
    </source>
</evidence>
<comment type="caution">
    <text evidence="3">The sequence shown here is derived from an EMBL/GenBank/DDBJ whole genome shotgun (WGS) entry which is preliminary data.</text>
</comment>